<accession>A0ABW5VC38</accession>
<dbReference type="InterPro" id="IPR023996">
    <property type="entry name" value="TonB-dep_OMP_SusC/RagA"/>
</dbReference>
<dbReference type="Gene3D" id="2.40.170.20">
    <property type="entry name" value="TonB-dependent receptor, beta-barrel domain"/>
    <property type="match status" value="1"/>
</dbReference>
<evidence type="ECO:0000256" key="1">
    <source>
        <dbReference type="ARBA" id="ARBA00004571"/>
    </source>
</evidence>
<proteinExistence type="inferred from homology"/>
<dbReference type="InterPro" id="IPR039426">
    <property type="entry name" value="TonB-dep_rcpt-like"/>
</dbReference>
<organism evidence="9 10">
    <name type="scientific">Arenibacter antarcticus</name>
    <dbReference type="NCBI Taxonomy" id="2040469"/>
    <lineage>
        <taxon>Bacteria</taxon>
        <taxon>Pseudomonadati</taxon>
        <taxon>Bacteroidota</taxon>
        <taxon>Flavobacteriia</taxon>
        <taxon>Flavobacteriales</taxon>
        <taxon>Flavobacteriaceae</taxon>
        <taxon>Arenibacter</taxon>
    </lineage>
</organism>
<keyword evidence="4 7" id="KW-0812">Transmembrane</keyword>
<dbReference type="PROSITE" id="PS52016">
    <property type="entry name" value="TONB_DEPENDENT_REC_3"/>
    <property type="match status" value="1"/>
</dbReference>
<dbReference type="NCBIfam" id="TIGR04057">
    <property type="entry name" value="SusC_RagA_signa"/>
    <property type="match status" value="1"/>
</dbReference>
<evidence type="ECO:0000256" key="4">
    <source>
        <dbReference type="ARBA" id="ARBA00022692"/>
    </source>
</evidence>
<dbReference type="InterPro" id="IPR008969">
    <property type="entry name" value="CarboxyPept-like_regulatory"/>
</dbReference>
<protein>
    <submittedName>
        <fullName evidence="9">SusC/RagA family TonB-linked outer membrane protein</fullName>
    </submittedName>
</protein>
<evidence type="ECO:0000256" key="5">
    <source>
        <dbReference type="ARBA" id="ARBA00023136"/>
    </source>
</evidence>
<gene>
    <name evidence="9" type="ORF">ACFS1K_05725</name>
</gene>
<dbReference type="Gene3D" id="2.60.40.1120">
    <property type="entry name" value="Carboxypeptidase-like, regulatory domain"/>
    <property type="match status" value="1"/>
</dbReference>
<evidence type="ECO:0000313" key="9">
    <source>
        <dbReference type="EMBL" id="MFD2789249.1"/>
    </source>
</evidence>
<dbReference type="Pfam" id="PF13715">
    <property type="entry name" value="CarbopepD_reg_2"/>
    <property type="match status" value="1"/>
</dbReference>
<keyword evidence="3 7" id="KW-1134">Transmembrane beta strand</keyword>
<comment type="caution">
    <text evidence="9">The sequence shown here is derived from an EMBL/GenBank/DDBJ whole genome shotgun (WGS) entry which is preliminary data.</text>
</comment>
<dbReference type="NCBIfam" id="TIGR04056">
    <property type="entry name" value="OMP_RagA_SusC"/>
    <property type="match status" value="1"/>
</dbReference>
<dbReference type="Pfam" id="PF07715">
    <property type="entry name" value="Plug"/>
    <property type="match status" value="1"/>
</dbReference>
<keyword evidence="5 7" id="KW-0472">Membrane</keyword>
<feature type="domain" description="Secretin/TonB short N-terminal" evidence="8">
    <location>
        <begin position="48"/>
        <end position="99"/>
    </location>
</feature>
<evidence type="ECO:0000256" key="6">
    <source>
        <dbReference type="ARBA" id="ARBA00023237"/>
    </source>
</evidence>
<dbReference type="Gene3D" id="2.170.130.10">
    <property type="entry name" value="TonB-dependent receptor, plug domain"/>
    <property type="match status" value="1"/>
</dbReference>
<comment type="similarity">
    <text evidence="7">Belongs to the TonB-dependent receptor family.</text>
</comment>
<evidence type="ECO:0000256" key="2">
    <source>
        <dbReference type="ARBA" id="ARBA00022448"/>
    </source>
</evidence>
<sequence>MKLTTLLLIVSLFKIQANSYSQTTKINLDADNLTIAQIFEEIENVSEFRFLYESNQINLNRKVTVHLKNKKITEVLYLLFYGTNTDYKVLNRQVILTQNKIEKPRMGPLNKVKNEGMGVLQREISGLVVDRNGDPLPGANILEKGTTNGTQSDFDGNFSLRISNENVSLIVSYVGFATKEVAVGQQNSLIISLDESTAGLDEVVITALGISREKKSLGYSISEVDGDAVNLTPQENVLNSLAGKVTGVSISQMDGLAGSSVNMIIRGATSLSSDNQPLFVVDGVPIVNSLNNFYEGADMGNAISDLDPSNIANVSVLKGPSAAALYGSRAGNGVVLITTRTGGGSKKGIGVNISSAITFDHPYKYINYQTKFGPGKAGVHMFEEDDNESWGPRLDAGEEWVQWNTNGQKAPLVSYNNRLTDFFQTGITYTNNVSVGGNYDLGDFRISVGDMNNTGIVPNTDLQRQSFNLNGTYKVSPKFRVQGNIGVSESSSDNRPVVDGGRNTVVRSVYEMSAHVNINDLKDYWEPGLEGVSQVKYKNKQNNPWFLVHENTISFLRDRTVAKFQFDWDIMEDLTLTGRYSRDSYTEGRQSKKGFSTYGQLDGGYNVESLYRKESNFDLILAYNKKINKSWDINSLIGVSDLNIYGNSLGTLADALVVPDLFTISNAVPGTVRYNSEYNEKTIKGVYGMISVGYENMLFLDVTGRNDWSSTLPAENNSYFYPSASLSLLMSNIFNMPSWIPYAKLRAGWAKVGNDIAPYQLQQYFSTAADWGDAKRMYQDGILRNNRLKPEIATSKEIGFDIKLLDYRLGLEATYYEVENKNQVLNISVPVESGATNKLINAGLISSRGWEIGLNSTPIIAGDFKMDLGINVSRNRTKIEELSDGMEFFNFGEEGDAIVRTYVGETIGDIYARPVLTVKDENSPYFGYPIISNGGLLQKDNNPENLKKIGNFNNDFTMGFQPKFSYKSLSLSANIDWRQGGEFFSGSMRFFRNNGQLENTLSGTPYDPNSDIVEQIKANPDAYFGYWVGGRTEELGGFDWGNPSLGRENDASFHPGVREVVVGGNKEFVENLGGPGTIWKTPFDANKNSAREFAEHNIYSATYVKLRELALTYDIPKTLIQKTGLQKVSVSLVAKNLFEWTEAGINFDPERAFKGGDNWVQGIEYYNTLPWVASYGFKLNIDL</sequence>
<dbReference type="InterPro" id="IPR011662">
    <property type="entry name" value="Secretin/TonB_short_N"/>
</dbReference>
<dbReference type="EMBL" id="JBHUOK010000021">
    <property type="protein sequence ID" value="MFD2789249.1"/>
    <property type="molecule type" value="Genomic_DNA"/>
</dbReference>
<dbReference type="InterPro" id="IPR037066">
    <property type="entry name" value="Plug_dom_sf"/>
</dbReference>
<evidence type="ECO:0000256" key="3">
    <source>
        <dbReference type="ARBA" id="ARBA00022452"/>
    </source>
</evidence>
<evidence type="ECO:0000259" key="8">
    <source>
        <dbReference type="SMART" id="SM00965"/>
    </source>
</evidence>
<dbReference type="InterPro" id="IPR036942">
    <property type="entry name" value="Beta-barrel_TonB_sf"/>
</dbReference>
<dbReference type="RefSeq" id="WP_251807967.1">
    <property type="nucleotide sequence ID" value="NZ_CP166679.1"/>
</dbReference>
<keyword evidence="10" id="KW-1185">Reference proteome</keyword>
<keyword evidence="6 7" id="KW-0998">Cell outer membrane</keyword>
<evidence type="ECO:0000256" key="7">
    <source>
        <dbReference type="PROSITE-ProRule" id="PRU01360"/>
    </source>
</evidence>
<name>A0ABW5VC38_9FLAO</name>
<evidence type="ECO:0000313" key="10">
    <source>
        <dbReference type="Proteomes" id="UP001597532"/>
    </source>
</evidence>
<dbReference type="Proteomes" id="UP001597532">
    <property type="component" value="Unassembled WGS sequence"/>
</dbReference>
<keyword evidence="2 7" id="KW-0813">Transport</keyword>
<dbReference type="SMART" id="SM00965">
    <property type="entry name" value="STN"/>
    <property type="match status" value="1"/>
</dbReference>
<comment type="subcellular location">
    <subcellularLocation>
        <location evidence="1 7">Cell outer membrane</location>
        <topology evidence="1 7">Multi-pass membrane protein</topology>
    </subcellularLocation>
</comment>
<dbReference type="SUPFAM" id="SSF56935">
    <property type="entry name" value="Porins"/>
    <property type="match status" value="1"/>
</dbReference>
<dbReference type="SUPFAM" id="SSF49464">
    <property type="entry name" value="Carboxypeptidase regulatory domain-like"/>
    <property type="match status" value="1"/>
</dbReference>
<reference evidence="10" key="1">
    <citation type="journal article" date="2019" name="Int. J. Syst. Evol. Microbiol.">
        <title>The Global Catalogue of Microorganisms (GCM) 10K type strain sequencing project: providing services to taxonomists for standard genome sequencing and annotation.</title>
        <authorList>
            <consortium name="The Broad Institute Genomics Platform"/>
            <consortium name="The Broad Institute Genome Sequencing Center for Infectious Disease"/>
            <person name="Wu L."/>
            <person name="Ma J."/>
        </authorList>
    </citation>
    <scope>NUCLEOTIDE SEQUENCE [LARGE SCALE GENOMIC DNA]</scope>
    <source>
        <strain evidence="10">KCTC 52924</strain>
    </source>
</reference>
<dbReference type="InterPro" id="IPR012910">
    <property type="entry name" value="Plug_dom"/>
</dbReference>
<dbReference type="InterPro" id="IPR023997">
    <property type="entry name" value="TonB-dep_OMP_SusC/RagA_CS"/>
</dbReference>